<feature type="domain" description="NadR/Ttd14 AAA" evidence="1">
    <location>
        <begin position="2"/>
        <end position="156"/>
    </location>
</feature>
<sequence length="209" mass="22941">MIALDGMPGAGKTTLLRRLHDAAPGRVKIFPEAQPADHSDDLEITRDLLNEAADRIATAGQLVTAQPGLVVASDRCHIGVLTYRYALAQTGRSPHRAFDDALTLCHTMGLLIPRTNVCTLVFLVDPERSIARRARYATDPRHALWFDRSFLAAYHDFLTGLDAWITPHPELISIEADDDLGWPQLAALLPRAHASKLTAVLAPEAREGR</sequence>
<dbReference type="Pfam" id="PF13521">
    <property type="entry name" value="AAA_28"/>
    <property type="match status" value="1"/>
</dbReference>
<dbReference type="InterPro" id="IPR038727">
    <property type="entry name" value="NadR/Ttd14_AAA_dom"/>
</dbReference>
<name>A0ABN3FW73_9ACTN</name>
<accession>A0ABN3FW73</accession>
<proteinExistence type="predicted"/>
<evidence type="ECO:0000313" key="2">
    <source>
        <dbReference type="EMBL" id="GAA2338899.1"/>
    </source>
</evidence>
<dbReference type="InterPro" id="IPR027417">
    <property type="entry name" value="P-loop_NTPase"/>
</dbReference>
<dbReference type="EMBL" id="BAAARV010000019">
    <property type="protein sequence ID" value="GAA2338899.1"/>
    <property type="molecule type" value="Genomic_DNA"/>
</dbReference>
<dbReference type="Gene3D" id="3.40.50.300">
    <property type="entry name" value="P-loop containing nucleotide triphosphate hydrolases"/>
    <property type="match status" value="1"/>
</dbReference>
<gene>
    <name evidence="2" type="ORF">GCM10010170_020720</name>
</gene>
<protein>
    <recommendedName>
        <fullName evidence="1">NadR/Ttd14 AAA domain-containing protein</fullName>
    </recommendedName>
</protein>
<evidence type="ECO:0000259" key="1">
    <source>
        <dbReference type="Pfam" id="PF13521"/>
    </source>
</evidence>
<dbReference type="SUPFAM" id="SSF52540">
    <property type="entry name" value="P-loop containing nucleoside triphosphate hydrolases"/>
    <property type="match status" value="1"/>
</dbReference>
<keyword evidence="3" id="KW-1185">Reference proteome</keyword>
<reference evidence="2 3" key="1">
    <citation type="journal article" date="2019" name="Int. J. Syst. Evol. Microbiol.">
        <title>The Global Catalogue of Microorganisms (GCM) 10K type strain sequencing project: providing services to taxonomists for standard genome sequencing and annotation.</title>
        <authorList>
            <consortium name="The Broad Institute Genomics Platform"/>
            <consortium name="The Broad Institute Genome Sequencing Center for Infectious Disease"/>
            <person name="Wu L."/>
            <person name="Ma J."/>
        </authorList>
    </citation>
    <scope>NUCLEOTIDE SEQUENCE [LARGE SCALE GENOMIC DNA]</scope>
    <source>
        <strain evidence="2 3">JCM 3272</strain>
    </source>
</reference>
<organism evidence="2 3">
    <name type="scientific">Dactylosporangium salmoneum</name>
    <dbReference type="NCBI Taxonomy" id="53361"/>
    <lineage>
        <taxon>Bacteria</taxon>
        <taxon>Bacillati</taxon>
        <taxon>Actinomycetota</taxon>
        <taxon>Actinomycetes</taxon>
        <taxon>Micromonosporales</taxon>
        <taxon>Micromonosporaceae</taxon>
        <taxon>Dactylosporangium</taxon>
    </lineage>
</organism>
<comment type="caution">
    <text evidence="2">The sequence shown here is derived from an EMBL/GenBank/DDBJ whole genome shotgun (WGS) entry which is preliminary data.</text>
</comment>
<dbReference type="RefSeq" id="WP_344612080.1">
    <property type="nucleotide sequence ID" value="NZ_BAAARV010000019.1"/>
</dbReference>
<dbReference type="Proteomes" id="UP001501444">
    <property type="component" value="Unassembled WGS sequence"/>
</dbReference>
<evidence type="ECO:0000313" key="3">
    <source>
        <dbReference type="Proteomes" id="UP001501444"/>
    </source>
</evidence>